<accession>A0A7W9EXE7</accession>
<keyword evidence="3" id="KW-0413">Isomerase</keyword>
<comment type="caution">
    <text evidence="3">The sequence shown here is derived from an EMBL/GenBank/DDBJ whole genome shotgun (WGS) entry which is preliminary data.</text>
</comment>
<dbReference type="GO" id="GO:0102943">
    <property type="term" value="F:trans-2,3-dihydro-3-hydroxy-anthranilate isomerase activity"/>
    <property type="evidence" value="ECO:0007669"/>
    <property type="project" value="UniProtKB-EC"/>
</dbReference>
<organism evidence="3 4">
    <name type="scientific">Yoonia ponticola</name>
    <dbReference type="NCBI Taxonomy" id="1524255"/>
    <lineage>
        <taxon>Bacteria</taxon>
        <taxon>Pseudomonadati</taxon>
        <taxon>Pseudomonadota</taxon>
        <taxon>Alphaproteobacteria</taxon>
        <taxon>Rhodobacterales</taxon>
        <taxon>Paracoccaceae</taxon>
        <taxon>Yoonia</taxon>
    </lineage>
</organism>
<dbReference type="PANTHER" id="PTHR13774">
    <property type="entry name" value="PHENAZINE BIOSYNTHESIS PROTEIN"/>
    <property type="match status" value="1"/>
</dbReference>
<sequence>MTSYRVYDVFTDAAFGGNPLAVFPDATNIPEAKLQKIAREFNFSETTFVYPAVDPAHTAKVRIFTPTRELQFAGHPTIGTAVCLSDLGHTGPMVLELGVGPIPCDVSGQTASFTTSAPLDIIATPEPELVAAAIGLKPDAISNATHVPTQASLGLAFVFVELKTRDDLRACHPVAEASKIGAARYPAGIDFAVFTYVRNGDHLDARMFAPLDNMPEDPATGSACATITALLSQIARKPLAFTIHQGDDMGRPSRIKAAALAGDPHPIKITGDAVLTMEGHFVG</sequence>
<dbReference type="RefSeq" id="WP_183527216.1">
    <property type="nucleotide sequence ID" value="NZ_JACIJM010000003.1"/>
</dbReference>
<dbReference type="SUPFAM" id="SSF54506">
    <property type="entry name" value="Diaminopimelate epimerase-like"/>
    <property type="match status" value="1"/>
</dbReference>
<protein>
    <submittedName>
        <fullName evidence="3">Trans-2,3-dihydro-3-hydroxyanthranilate isomerase</fullName>
        <ecNumber evidence="3">5.3.3.17</ecNumber>
    </submittedName>
</protein>
<name>A0A7W9EXE7_9RHOB</name>
<evidence type="ECO:0000256" key="1">
    <source>
        <dbReference type="ARBA" id="ARBA00008270"/>
    </source>
</evidence>
<evidence type="ECO:0000313" key="4">
    <source>
        <dbReference type="Proteomes" id="UP000535415"/>
    </source>
</evidence>
<dbReference type="AlphaFoldDB" id="A0A7W9EXE7"/>
<dbReference type="GO" id="GO:0005737">
    <property type="term" value="C:cytoplasm"/>
    <property type="evidence" value="ECO:0007669"/>
    <property type="project" value="TreeGrafter"/>
</dbReference>
<dbReference type="NCBIfam" id="TIGR00654">
    <property type="entry name" value="PhzF_family"/>
    <property type="match status" value="1"/>
</dbReference>
<feature type="active site" evidence="2">
    <location>
        <position position="45"/>
    </location>
</feature>
<evidence type="ECO:0000313" key="3">
    <source>
        <dbReference type="EMBL" id="MBB5721657.1"/>
    </source>
</evidence>
<reference evidence="3 4" key="1">
    <citation type="submission" date="2020-08" db="EMBL/GenBank/DDBJ databases">
        <title>Genomic Encyclopedia of Type Strains, Phase IV (KMG-IV): sequencing the most valuable type-strain genomes for metagenomic binning, comparative biology and taxonomic classification.</title>
        <authorList>
            <person name="Goeker M."/>
        </authorList>
    </citation>
    <scope>NUCLEOTIDE SEQUENCE [LARGE SCALE GENOMIC DNA]</scope>
    <source>
        <strain evidence="3 4">DSM 101064</strain>
    </source>
</reference>
<dbReference type="PIRSF" id="PIRSF016184">
    <property type="entry name" value="PhzC_PhzF"/>
    <property type="match status" value="1"/>
</dbReference>
<proteinExistence type="inferred from homology"/>
<dbReference type="InterPro" id="IPR003719">
    <property type="entry name" value="Phenazine_PhzF-like"/>
</dbReference>
<dbReference type="Gene3D" id="3.10.310.10">
    <property type="entry name" value="Diaminopimelate Epimerase, Chain A, domain 1"/>
    <property type="match status" value="2"/>
</dbReference>
<dbReference type="EMBL" id="JACIJM010000003">
    <property type="protein sequence ID" value="MBB5721657.1"/>
    <property type="molecule type" value="Genomic_DNA"/>
</dbReference>
<gene>
    <name evidence="3" type="ORF">FHS72_001269</name>
</gene>
<comment type="similarity">
    <text evidence="1">Belongs to the PhzF family.</text>
</comment>
<dbReference type="EC" id="5.3.3.17" evidence="3"/>
<dbReference type="PANTHER" id="PTHR13774:SF32">
    <property type="entry name" value="ANTISENSE-ENHANCING SEQUENCE 1"/>
    <property type="match status" value="1"/>
</dbReference>
<dbReference type="Pfam" id="PF02567">
    <property type="entry name" value="PhzC-PhzF"/>
    <property type="match status" value="1"/>
</dbReference>
<dbReference type="Proteomes" id="UP000535415">
    <property type="component" value="Unassembled WGS sequence"/>
</dbReference>
<evidence type="ECO:0000256" key="2">
    <source>
        <dbReference type="PIRSR" id="PIRSR016184-1"/>
    </source>
</evidence>
<keyword evidence="4" id="KW-1185">Reference proteome</keyword>